<name>A0A2U2PBJ2_9SPHI</name>
<reference evidence="2 3" key="1">
    <citation type="submission" date="2018-04" db="EMBL/GenBank/DDBJ databases">
        <title>Pedobacter chongqingensis sp. nov., isolated from a rottenly hemp rope.</title>
        <authorList>
            <person name="Cai Y."/>
        </authorList>
    </citation>
    <scope>NUCLEOTIDE SEQUENCE [LARGE SCALE GENOMIC DNA]</scope>
    <source>
        <strain evidence="2 3">FJ4-8</strain>
    </source>
</reference>
<evidence type="ECO:0000313" key="3">
    <source>
        <dbReference type="Proteomes" id="UP000245647"/>
    </source>
</evidence>
<proteinExistence type="predicted"/>
<evidence type="ECO:0000313" key="2">
    <source>
        <dbReference type="EMBL" id="PWG78730.1"/>
    </source>
</evidence>
<keyword evidence="3" id="KW-1185">Reference proteome</keyword>
<feature type="transmembrane region" description="Helical" evidence="1">
    <location>
        <begin position="43"/>
        <end position="66"/>
    </location>
</feature>
<sequence length="74" mass="8636">MKRILRNDMSEEYPSTARIQKMAELFCPSSGITFTPRIKKDWYIIYLLFINAVRRLPLAAIAVLMLESNIFRAV</sequence>
<gene>
    <name evidence="2" type="ORF">DDR33_21150</name>
</gene>
<organism evidence="2 3">
    <name type="scientific">Pararcticibacter amylolyticus</name>
    <dbReference type="NCBI Taxonomy" id="2173175"/>
    <lineage>
        <taxon>Bacteria</taxon>
        <taxon>Pseudomonadati</taxon>
        <taxon>Bacteroidota</taxon>
        <taxon>Sphingobacteriia</taxon>
        <taxon>Sphingobacteriales</taxon>
        <taxon>Sphingobacteriaceae</taxon>
        <taxon>Pararcticibacter</taxon>
    </lineage>
</organism>
<accession>A0A2U2PBJ2</accession>
<dbReference type="EMBL" id="QEAS01000021">
    <property type="protein sequence ID" value="PWG78730.1"/>
    <property type="molecule type" value="Genomic_DNA"/>
</dbReference>
<protein>
    <submittedName>
        <fullName evidence="2">Uncharacterized protein</fullName>
    </submittedName>
</protein>
<keyword evidence="1" id="KW-0812">Transmembrane</keyword>
<keyword evidence="1" id="KW-0472">Membrane</keyword>
<dbReference type="Proteomes" id="UP000245647">
    <property type="component" value="Unassembled WGS sequence"/>
</dbReference>
<dbReference type="AlphaFoldDB" id="A0A2U2PBJ2"/>
<evidence type="ECO:0000256" key="1">
    <source>
        <dbReference type="SAM" id="Phobius"/>
    </source>
</evidence>
<comment type="caution">
    <text evidence="2">The sequence shown here is derived from an EMBL/GenBank/DDBJ whole genome shotgun (WGS) entry which is preliminary data.</text>
</comment>
<keyword evidence="1" id="KW-1133">Transmembrane helix</keyword>